<dbReference type="InterPro" id="IPR056919">
    <property type="entry name" value="Phage_TAC_18"/>
</dbReference>
<name>A0A917YHN9_9RHOB</name>
<sequence>MPKDCGGESWLKRAQRLKEPLGLPELDEGEYLIEAFFRLGPTRNNGMSVTPTDWSEIKSFADLTGRISEPWEAEALFDMCRGYHEARVAGEDPLAMSPVEIEAEGDVLV</sequence>
<dbReference type="AlphaFoldDB" id="A0A917YHN9"/>
<proteinExistence type="predicted"/>
<dbReference type="RefSeq" id="WP_146285480.1">
    <property type="nucleotide sequence ID" value="NZ_BMLP01000001.1"/>
</dbReference>
<gene>
    <name evidence="1" type="ORF">GCM10010991_07540</name>
</gene>
<evidence type="ECO:0000313" key="1">
    <source>
        <dbReference type="EMBL" id="GGO26665.1"/>
    </source>
</evidence>
<accession>A0A917YHN9</accession>
<organism evidence="1 2">
    <name type="scientific">Gemmobacter aquaticus</name>
    <dbReference type="NCBI Taxonomy" id="490185"/>
    <lineage>
        <taxon>Bacteria</taxon>
        <taxon>Pseudomonadati</taxon>
        <taxon>Pseudomonadota</taxon>
        <taxon>Alphaproteobacteria</taxon>
        <taxon>Rhodobacterales</taxon>
        <taxon>Paracoccaceae</taxon>
        <taxon>Gemmobacter</taxon>
    </lineage>
</organism>
<evidence type="ECO:0000313" key="2">
    <source>
        <dbReference type="Proteomes" id="UP000598196"/>
    </source>
</evidence>
<reference evidence="1 2" key="1">
    <citation type="journal article" date="2014" name="Int. J. Syst. Evol. Microbiol.">
        <title>Complete genome sequence of Corynebacterium casei LMG S-19264T (=DSM 44701T), isolated from a smear-ripened cheese.</title>
        <authorList>
            <consortium name="US DOE Joint Genome Institute (JGI-PGF)"/>
            <person name="Walter F."/>
            <person name="Albersmeier A."/>
            <person name="Kalinowski J."/>
            <person name="Ruckert C."/>
        </authorList>
    </citation>
    <scope>NUCLEOTIDE SEQUENCE [LARGE SCALE GENOMIC DNA]</scope>
    <source>
        <strain evidence="1 2">CGMCC 1.7029</strain>
    </source>
</reference>
<protein>
    <submittedName>
        <fullName evidence="1">Uncharacterized protein</fullName>
    </submittedName>
</protein>
<comment type="caution">
    <text evidence="1">The sequence shown here is derived from an EMBL/GenBank/DDBJ whole genome shotgun (WGS) entry which is preliminary data.</text>
</comment>
<dbReference type="Pfam" id="PF23812">
    <property type="entry name" value="Phage_TAC_18"/>
    <property type="match status" value="1"/>
</dbReference>
<dbReference type="EMBL" id="BMLP01000001">
    <property type="protein sequence ID" value="GGO26665.1"/>
    <property type="molecule type" value="Genomic_DNA"/>
</dbReference>
<dbReference type="OrthoDB" id="7876212at2"/>
<keyword evidence="2" id="KW-1185">Reference proteome</keyword>
<dbReference type="Proteomes" id="UP000598196">
    <property type="component" value="Unassembled WGS sequence"/>
</dbReference>